<feature type="region of interest" description="Disordered" evidence="1">
    <location>
        <begin position="33"/>
        <end position="78"/>
    </location>
</feature>
<protein>
    <submittedName>
        <fullName evidence="3">Uncharacterized protein</fullName>
    </submittedName>
</protein>
<reference evidence="3" key="3">
    <citation type="submission" date="2022-01" db="UniProtKB">
        <authorList>
            <consortium name="EnsemblPlants"/>
        </authorList>
    </citation>
    <scope>IDENTIFICATION</scope>
    <source>
        <strain evidence="3">subsp. vulgare</strain>
    </source>
</reference>
<feature type="chain" id="PRO_5035208261" evidence="2">
    <location>
        <begin position="33"/>
        <end position="158"/>
    </location>
</feature>
<dbReference type="Proteomes" id="UP000011116">
    <property type="component" value="Chromosome 7H"/>
</dbReference>
<dbReference type="Gramene" id="HORVU.MOREX.r2.7HG0603190.1">
    <property type="protein sequence ID" value="HORVU.MOREX.r2.7HG0603190.1.CDS.1"/>
    <property type="gene ID" value="HORVU.MOREX.r2.7HG0603190"/>
</dbReference>
<accession>A0A8I6Z5I2</accession>
<evidence type="ECO:0000256" key="1">
    <source>
        <dbReference type="SAM" id="MobiDB-lite"/>
    </source>
</evidence>
<proteinExistence type="predicted"/>
<evidence type="ECO:0000313" key="4">
    <source>
        <dbReference type="Proteomes" id="UP000011116"/>
    </source>
</evidence>
<dbReference type="EnsemblPlants" id="HORVU.MOREX.r3.7HG0727220.1">
    <property type="protein sequence ID" value="HORVU.MOREX.r3.7HG0727220.1.CDS1"/>
    <property type="gene ID" value="HORVU.MOREX.r3.7HG0727220"/>
</dbReference>
<keyword evidence="2" id="KW-0732">Signal</keyword>
<keyword evidence="4" id="KW-1185">Reference proteome</keyword>
<reference evidence="4" key="1">
    <citation type="journal article" date="2012" name="Nature">
        <title>A physical, genetic and functional sequence assembly of the barley genome.</title>
        <authorList>
            <consortium name="The International Barley Genome Sequencing Consortium"/>
            <person name="Mayer K.F."/>
            <person name="Waugh R."/>
            <person name="Brown J.W."/>
            <person name="Schulman A."/>
            <person name="Langridge P."/>
            <person name="Platzer M."/>
            <person name="Fincher G.B."/>
            <person name="Muehlbauer G.J."/>
            <person name="Sato K."/>
            <person name="Close T.J."/>
            <person name="Wise R.P."/>
            <person name="Stein N."/>
        </authorList>
    </citation>
    <scope>NUCLEOTIDE SEQUENCE [LARGE SCALE GENOMIC DNA]</scope>
    <source>
        <strain evidence="4">cv. Morex</strain>
    </source>
</reference>
<feature type="signal peptide" evidence="2">
    <location>
        <begin position="1"/>
        <end position="32"/>
    </location>
</feature>
<evidence type="ECO:0000256" key="2">
    <source>
        <dbReference type="SAM" id="SignalP"/>
    </source>
</evidence>
<name>A0A8I6Z5I2_HORVV</name>
<dbReference type="Gramene" id="HORVU.MOREX.r3.7HG0727220.1">
    <property type="protein sequence ID" value="HORVU.MOREX.r3.7HG0727220.1.CDS1"/>
    <property type="gene ID" value="HORVU.MOREX.r3.7HG0727220"/>
</dbReference>
<dbReference type="AlphaFoldDB" id="A0A8I6Z5I2"/>
<organism evidence="3 4">
    <name type="scientific">Hordeum vulgare subsp. vulgare</name>
    <name type="common">Domesticated barley</name>
    <dbReference type="NCBI Taxonomy" id="112509"/>
    <lineage>
        <taxon>Eukaryota</taxon>
        <taxon>Viridiplantae</taxon>
        <taxon>Streptophyta</taxon>
        <taxon>Embryophyta</taxon>
        <taxon>Tracheophyta</taxon>
        <taxon>Spermatophyta</taxon>
        <taxon>Magnoliopsida</taxon>
        <taxon>Liliopsida</taxon>
        <taxon>Poales</taxon>
        <taxon>Poaceae</taxon>
        <taxon>BOP clade</taxon>
        <taxon>Pooideae</taxon>
        <taxon>Triticodae</taxon>
        <taxon>Triticeae</taxon>
        <taxon>Hordeinae</taxon>
        <taxon>Hordeum</taxon>
    </lineage>
</organism>
<sequence>MAARSAYKTPLVPTYLLTFSIALASSLRPVPAEWQRRDKSAPTPPTPHGPLRRLLRIPRPTPRTSAPPSLLPPSLRPSARPRSLVLVVVGESARPDGDMHSISLRCAGTGRPRLAAAVPASIAVAVGRFALQLLLGTPSPALFLPCHRVGFVVGGVLG</sequence>
<evidence type="ECO:0000313" key="3">
    <source>
        <dbReference type="EnsemblPlants" id="HORVU.MOREX.r3.7HG0727220.1.CDS1"/>
    </source>
</evidence>
<reference evidence="3" key="2">
    <citation type="submission" date="2020-10" db="EMBL/GenBank/DDBJ databases">
        <authorList>
            <person name="Scholz U."/>
            <person name="Mascher M."/>
            <person name="Fiebig A."/>
        </authorList>
    </citation>
    <scope>NUCLEOTIDE SEQUENCE [LARGE SCALE GENOMIC DNA]</scope>
    <source>
        <strain evidence="3">cv. Morex</strain>
    </source>
</reference>